<keyword evidence="2" id="KW-1185">Reference proteome</keyword>
<dbReference type="InterPro" id="IPR006357">
    <property type="entry name" value="HAD-SF_hydro_IIA"/>
</dbReference>
<evidence type="ECO:0000313" key="1">
    <source>
        <dbReference type="EMBL" id="MDA0182129.1"/>
    </source>
</evidence>
<dbReference type="EMBL" id="JAPDDP010000031">
    <property type="protein sequence ID" value="MDA0182129.1"/>
    <property type="molecule type" value="Genomic_DNA"/>
</dbReference>
<gene>
    <name evidence="1" type="ORF">OJ997_17620</name>
</gene>
<proteinExistence type="predicted"/>
<dbReference type="InterPro" id="IPR023214">
    <property type="entry name" value="HAD_sf"/>
</dbReference>
<dbReference type="InterPro" id="IPR036412">
    <property type="entry name" value="HAD-like_sf"/>
</dbReference>
<protein>
    <submittedName>
        <fullName evidence="1">HAD-IIA family hydrolase</fullName>
    </submittedName>
</protein>
<reference evidence="1" key="1">
    <citation type="submission" date="2022-10" db="EMBL/GenBank/DDBJ databases">
        <title>The WGS of Solirubrobacter phytolaccae KCTC 29190.</title>
        <authorList>
            <person name="Jiang Z."/>
        </authorList>
    </citation>
    <scope>NUCLEOTIDE SEQUENCE</scope>
    <source>
        <strain evidence="1">KCTC 29190</strain>
    </source>
</reference>
<dbReference type="Gene3D" id="3.40.50.1000">
    <property type="entry name" value="HAD superfamily/HAD-like"/>
    <property type="match status" value="2"/>
</dbReference>
<keyword evidence="1" id="KW-0378">Hydrolase</keyword>
<comment type="caution">
    <text evidence="1">The sequence shown here is derived from an EMBL/GenBank/DDBJ whole genome shotgun (WGS) entry which is preliminary data.</text>
</comment>
<sequence>MPLSAAVRPYDHFLLDLDGTLWVGDEALPGAVDAVAALREAGKTVLFLTNDVRHPPEGFVRKLWRLGFQASLPEILSVGAAVQFALAERVTGGTAYVIGSQALVDHVAEAGLRIVNGTQFATRADVVVVGGHDDFVFEELKVATQAVLRGADLIGATRDATFPMPDGPWPGTGAILAAVEAAVGRKASTIIGKPELTMYQAARDRLGEGRTVGIGDKLDYDIAGARRAGLDQALVLTGGTSREEAEAANPRPTHIADSLAALVLQEG</sequence>
<dbReference type="Pfam" id="PF13242">
    <property type="entry name" value="Hydrolase_like"/>
    <property type="match status" value="1"/>
</dbReference>
<dbReference type="GO" id="GO:0005737">
    <property type="term" value="C:cytoplasm"/>
    <property type="evidence" value="ECO:0007669"/>
    <property type="project" value="TreeGrafter"/>
</dbReference>
<dbReference type="GO" id="GO:0016791">
    <property type="term" value="F:phosphatase activity"/>
    <property type="evidence" value="ECO:0007669"/>
    <property type="project" value="TreeGrafter"/>
</dbReference>
<dbReference type="PANTHER" id="PTHR19288:SF46">
    <property type="entry name" value="HALOACID DEHALOGENASE-LIKE HYDROLASE DOMAIN-CONTAINING PROTEIN 2"/>
    <property type="match status" value="1"/>
</dbReference>
<dbReference type="RefSeq" id="WP_270026490.1">
    <property type="nucleotide sequence ID" value="NZ_JAPDDP010000031.1"/>
</dbReference>
<dbReference type="SUPFAM" id="SSF56784">
    <property type="entry name" value="HAD-like"/>
    <property type="match status" value="1"/>
</dbReference>
<dbReference type="NCBIfam" id="TIGR01460">
    <property type="entry name" value="HAD-SF-IIA"/>
    <property type="match status" value="1"/>
</dbReference>
<name>A0A9X3N9S4_9ACTN</name>
<dbReference type="AlphaFoldDB" id="A0A9X3N9S4"/>
<organism evidence="1 2">
    <name type="scientific">Solirubrobacter phytolaccae</name>
    <dbReference type="NCBI Taxonomy" id="1404360"/>
    <lineage>
        <taxon>Bacteria</taxon>
        <taxon>Bacillati</taxon>
        <taxon>Actinomycetota</taxon>
        <taxon>Thermoleophilia</taxon>
        <taxon>Solirubrobacterales</taxon>
        <taxon>Solirubrobacteraceae</taxon>
        <taxon>Solirubrobacter</taxon>
    </lineage>
</organism>
<dbReference type="PANTHER" id="PTHR19288">
    <property type="entry name" value="4-NITROPHENYLPHOSPHATASE-RELATED"/>
    <property type="match status" value="1"/>
</dbReference>
<dbReference type="Pfam" id="PF13344">
    <property type="entry name" value="Hydrolase_6"/>
    <property type="match status" value="1"/>
</dbReference>
<evidence type="ECO:0000313" key="2">
    <source>
        <dbReference type="Proteomes" id="UP001147653"/>
    </source>
</evidence>
<dbReference type="Proteomes" id="UP001147653">
    <property type="component" value="Unassembled WGS sequence"/>
</dbReference>
<accession>A0A9X3N9S4</accession>